<dbReference type="InterPro" id="IPR044561">
    <property type="entry name" value="ACT_ThrD-II-like"/>
</dbReference>
<dbReference type="InterPro" id="IPR001926">
    <property type="entry name" value="TrpB-like_PALP"/>
</dbReference>
<evidence type="ECO:0000256" key="3">
    <source>
        <dbReference type="ARBA" id="ARBA00004810"/>
    </source>
</evidence>
<evidence type="ECO:0000256" key="5">
    <source>
        <dbReference type="ARBA" id="ARBA00010869"/>
    </source>
</evidence>
<dbReference type="PANTHER" id="PTHR48078:SF6">
    <property type="entry name" value="L-THREONINE DEHYDRATASE CATABOLIC TDCB"/>
    <property type="match status" value="1"/>
</dbReference>
<sequence length="410" mass="44820">MLFIDKKGDISMYLEKIKIAQKNIEDIIVKTPLLYSNVFSENSNNNIYMKCENLQLTGAYKIRGALNKISLLSDEEKSRGVVCSSAGNHAQGVAYASSLIGVNSTIVMPKTTPYLKVESTKNYGGNVVLHGKCYDDAFLEAKRIENELGKVFIHPFDDIDVICGQGTIALEIFNDFKNFDYIICPIGGGGLISGISLAAKEINPNIKIIGVQAAGAASMKKSITNKAITTLDSVNTIADGIAVKTPGNLTFEIIKDLVDEIITVSENDIVETFLLLTEKHKLLAEASGVVSLAALRKLNVKNKNICCVISGGNIDMLTISSLINNGLVSKGRLFCFCLELRNVPGELLKISEILAKENANIVKLDHNQLKAINRIHNVQLEVTVETNGHEHIEQIINAFENESYSIKVLY</sequence>
<keyword evidence="9" id="KW-0021">Allosteric enzyme</keyword>
<dbReference type="UniPathway" id="UPA00047">
    <property type="reaction ID" value="UER00054"/>
</dbReference>
<dbReference type="PROSITE" id="PS00165">
    <property type="entry name" value="DEHYDRATASE_SER_THR"/>
    <property type="match status" value="1"/>
</dbReference>
<organism evidence="16 17">
    <name type="scientific">Clostridium celatum DSM 1785</name>
    <dbReference type="NCBI Taxonomy" id="545697"/>
    <lineage>
        <taxon>Bacteria</taxon>
        <taxon>Bacillati</taxon>
        <taxon>Bacillota</taxon>
        <taxon>Clostridia</taxon>
        <taxon>Eubacteriales</taxon>
        <taxon>Clostridiaceae</taxon>
        <taxon>Clostridium</taxon>
    </lineage>
</organism>
<evidence type="ECO:0000256" key="10">
    <source>
        <dbReference type="ARBA" id="ARBA00022624"/>
    </source>
</evidence>
<dbReference type="Proteomes" id="UP000010420">
    <property type="component" value="Unassembled WGS sequence"/>
</dbReference>
<evidence type="ECO:0000256" key="13">
    <source>
        <dbReference type="ARBA" id="ARBA00025527"/>
    </source>
</evidence>
<dbReference type="PANTHER" id="PTHR48078">
    <property type="entry name" value="THREONINE DEHYDRATASE, MITOCHONDRIAL-RELATED"/>
    <property type="match status" value="1"/>
</dbReference>
<evidence type="ECO:0000313" key="16">
    <source>
        <dbReference type="EMBL" id="EKY24027.1"/>
    </source>
</evidence>
<evidence type="ECO:0000256" key="4">
    <source>
        <dbReference type="ARBA" id="ARBA00004958"/>
    </source>
</evidence>
<comment type="pathway">
    <text evidence="3">Amino-acid biosynthesis; L-isoleucine biosynthesis; 2-oxobutanoate from L-threonine: step 1/1.</text>
</comment>
<evidence type="ECO:0000256" key="1">
    <source>
        <dbReference type="ARBA" id="ARBA00001274"/>
    </source>
</evidence>
<dbReference type="GO" id="GO:0009097">
    <property type="term" value="P:isoleucine biosynthetic process"/>
    <property type="evidence" value="ECO:0007669"/>
    <property type="project" value="UniProtKB-UniPathway"/>
</dbReference>
<keyword evidence="10" id="KW-0028">Amino-acid biosynthesis</keyword>
<dbReference type="InterPro" id="IPR005789">
    <property type="entry name" value="Thr_deHydtase_catblc"/>
</dbReference>
<keyword evidence="10" id="KW-0412">Isoleucine biosynthesis</keyword>
<dbReference type="InterPro" id="IPR050147">
    <property type="entry name" value="Ser/Thr_Dehydratase"/>
</dbReference>
<dbReference type="PATRIC" id="fig|545697.3.peg.2737"/>
<comment type="cofactor">
    <cofactor evidence="2">
        <name>pyridoxal 5'-phosphate</name>
        <dbReference type="ChEBI" id="CHEBI:597326"/>
    </cofactor>
</comment>
<dbReference type="FunFam" id="3.40.50.1100:FF:000007">
    <property type="entry name" value="L-threonine dehydratase catabolic TdcB"/>
    <property type="match status" value="1"/>
</dbReference>
<dbReference type="Gene3D" id="3.40.50.1100">
    <property type="match status" value="2"/>
</dbReference>
<gene>
    <name evidence="16" type="ORF">HMPREF0216_02786</name>
</gene>
<dbReference type="GO" id="GO:0003941">
    <property type="term" value="F:L-serine ammonia-lyase activity"/>
    <property type="evidence" value="ECO:0007669"/>
    <property type="project" value="TreeGrafter"/>
</dbReference>
<keyword evidence="12 16" id="KW-0456">Lyase</keyword>
<feature type="domain" description="ACT" evidence="15">
    <location>
        <begin position="335"/>
        <end position="410"/>
    </location>
</feature>
<reference evidence="16 17" key="1">
    <citation type="submission" date="2012-05" db="EMBL/GenBank/DDBJ databases">
        <authorList>
            <person name="Weinstock G."/>
            <person name="Sodergren E."/>
            <person name="Lobos E.A."/>
            <person name="Fulton L."/>
            <person name="Fulton R."/>
            <person name="Courtney L."/>
            <person name="Fronick C."/>
            <person name="O'Laughlin M."/>
            <person name="Godfrey J."/>
            <person name="Wilson R.M."/>
            <person name="Miner T."/>
            <person name="Farmer C."/>
            <person name="Delehaunty K."/>
            <person name="Cordes M."/>
            <person name="Minx P."/>
            <person name="Tomlinson C."/>
            <person name="Chen J."/>
            <person name="Wollam A."/>
            <person name="Pepin K.H."/>
            <person name="Bhonagiri V."/>
            <person name="Zhang X."/>
            <person name="Suruliraj S."/>
            <person name="Warren W."/>
            <person name="Mitreva M."/>
            <person name="Mardis E.R."/>
            <person name="Wilson R.K."/>
        </authorList>
    </citation>
    <scope>NUCLEOTIDE SEQUENCE [LARGE SCALE GENOMIC DNA]</scope>
    <source>
        <strain evidence="16 17">DSM 1785</strain>
    </source>
</reference>
<evidence type="ECO:0000256" key="9">
    <source>
        <dbReference type="ARBA" id="ARBA00022533"/>
    </source>
</evidence>
<dbReference type="SUPFAM" id="SSF53686">
    <property type="entry name" value="Tryptophan synthase beta subunit-like PLP-dependent enzymes"/>
    <property type="match status" value="1"/>
</dbReference>
<dbReference type="GO" id="GO:0070689">
    <property type="term" value="P:L-threonine catabolic process to propionate"/>
    <property type="evidence" value="ECO:0007669"/>
    <property type="project" value="UniProtKB-UniPathway"/>
</dbReference>
<evidence type="ECO:0000256" key="14">
    <source>
        <dbReference type="ARBA" id="ARBA00031427"/>
    </source>
</evidence>
<comment type="similarity">
    <text evidence="5">Belongs to the serine/threonine dehydratase family.</text>
</comment>
<dbReference type="EMBL" id="AMEZ01000091">
    <property type="protein sequence ID" value="EKY24027.1"/>
    <property type="molecule type" value="Genomic_DNA"/>
</dbReference>
<dbReference type="eggNOG" id="COG1171">
    <property type="taxonomic scope" value="Bacteria"/>
</dbReference>
<dbReference type="NCBIfam" id="TIGR01127">
    <property type="entry name" value="ilvA_1Cterm"/>
    <property type="match status" value="1"/>
</dbReference>
<evidence type="ECO:0000256" key="6">
    <source>
        <dbReference type="ARBA" id="ARBA00011447"/>
    </source>
</evidence>
<accession>L1Q8S4</accession>
<keyword evidence="10" id="KW-0100">Branched-chain amino acid biosynthesis</keyword>
<dbReference type="GO" id="GO:0006565">
    <property type="term" value="P:L-serine catabolic process"/>
    <property type="evidence" value="ECO:0007669"/>
    <property type="project" value="TreeGrafter"/>
</dbReference>
<evidence type="ECO:0000259" key="15">
    <source>
        <dbReference type="PROSITE" id="PS51671"/>
    </source>
</evidence>
<name>L1Q8S4_9CLOT</name>
<comment type="caution">
    <text evidence="16">The sequence shown here is derived from an EMBL/GenBank/DDBJ whole genome shotgun (WGS) entry which is preliminary data.</text>
</comment>
<proteinExistence type="inferred from homology"/>
<evidence type="ECO:0000256" key="7">
    <source>
        <dbReference type="ARBA" id="ARBA00012096"/>
    </source>
</evidence>
<comment type="catalytic activity">
    <reaction evidence="1">
        <text>L-threonine = 2-oxobutanoate + NH4(+)</text>
        <dbReference type="Rhea" id="RHEA:22108"/>
        <dbReference type="ChEBI" id="CHEBI:16763"/>
        <dbReference type="ChEBI" id="CHEBI:28938"/>
        <dbReference type="ChEBI" id="CHEBI:57926"/>
        <dbReference type="EC" id="4.3.1.19"/>
    </reaction>
</comment>
<dbReference type="GO" id="GO:0030170">
    <property type="term" value="F:pyridoxal phosphate binding"/>
    <property type="evidence" value="ECO:0007669"/>
    <property type="project" value="InterPro"/>
</dbReference>
<evidence type="ECO:0000256" key="8">
    <source>
        <dbReference type="ARBA" id="ARBA00022248"/>
    </source>
</evidence>
<dbReference type="InterPro" id="IPR036052">
    <property type="entry name" value="TrpB-like_PALP_sf"/>
</dbReference>
<evidence type="ECO:0000313" key="17">
    <source>
        <dbReference type="Proteomes" id="UP000010420"/>
    </source>
</evidence>
<dbReference type="PROSITE" id="PS51671">
    <property type="entry name" value="ACT"/>
    <property type="match status" value="1"/>
</dbReference>
<dbReference type="CDD" id="cd04886">
    <property type="entry name" value="ACT_ThrD-II-like"/>
    <property type="match status" value="1"/>
</dbReference>
<dbReference type="EC" id="4.3.1.19" evidence="7"/>
<dbReference type="CDD" id="cd01562">
    <property type="entry name" value="Thr-dehyd"/>
    <property type="match status" value="1"/>
</dbReference>
<comment type="subunit">
    <text evidence="6">In the native structure, TdcB is in a dimeric form, whereas in the TdcB-AMP complex, it exists in a tetrameric form (dimer of dimers).</text>
</comment>
<evidence type="ECO:0000256" key="12">
    <source>
        <dbReference type="ARBA" id="ARBA00023239"/>
    </source>
</evidence>
<dbReference type="FunFam" id="3.40.50.1100:FF:000005">
    <property type="entry name" value="Threonine dehydratase catabolic"/>
    <property type="match status" value="1"/>
</dbReference>
<dbReference type="InterPro" id="IPR000634">
    <property type="entry name" value="Ser/Thr_deHydtase_PyrdxlP-BS"/>
</dbReference>
<dbReference type="InterPro" id="IPR045865">
    <property type="entry name" value="ACT-like_dom_sf"/>
</dbReference>
<dbReference type="HOGENOM" id="CLU_021152_4_0_9"/>
<keyword evidence="17" id="KW-1185">Reference proteome</keyword>
<protein>
    <recommendedName>
        <fullName evidence="8">L-threonine dehydratase catabolic TdcB</fullName>
        <ecNumber evidence="7">4.3.1.19</ecNumber>
    </recommendedName>
    <alternativeName>
        <fullName evidence="14">Threonine deaminase</fullName>
    </alternativeName>
</protein>
<dbReference type="AlphaFoldDB" id="L1Q8S4"/>
<comment type="function">
    <text evidence="13">Catalyzes the anaerobic formation of alpha-ketobutyrate and ammonia from threonine in a two-step reaction. The first step involved a dehydration of threonine and a production of enamine intermediates (aminocrotonate), which tautomerizes to its imine form (iminobutyrate). Both intermediates are unstable and short-lived. The second step is the nonenzymatic hydrolysis of the enamine/imine intermediates to form 2-ketobutyrate and free ammonia. In the low water environment of the cell, the second step is accelerated by RidA.</text>
</comment>
<comment type="pathway">
    <text evidence="4">Amino-acid degradation; L-threonine degradation via propanoate pathway; propanoate from L-threonine: step 1/4.</text>
</comment>
<dbReference type="STRING" id="545697.HMPREF0216_02786"/>
<evidence type="ECO:0000256" key="11">
    <source>
        <dbReference type="ARBA" id="ARBA00022898"/>
    </source>
</evidence>
<keyword evidence="11" id="KW-0663">Pyridoxal phosphate</keyword>
<dbReference type="InterPro" id="IPR002912">
    <property type="entry name" value="ACT_dom"/>
</dbReference>
<dbReference type="SUPFAM" id="SSF55021">
    <property type="entry name" value="ACT-like"/>
    <property type="match status" value="1"/>
</dbReference>
<dbReference type="GO" id="GO:0004794">
    <property type="term" value="F:threonine deaminase activity"/>
    <property type="evidence" value="ECO:0007669"/>
    <property type="project" value="UniProtKB-EC"/>
</dbReference>
<evidence type="ECO:0000256" key="2">
    <source>
        <dbReference type="ARBA" id="ARBA00001933"/>
    </source>
</evidence>
<dbReference type="Pfam" id="PF00291">
    <property type="entry name" value="PALP"/>
    <property type="match status" value="1"/>
</dbReference>
<dbReference type="UniPathway" id="UPA00052">
    <property type="reaction ID" value="UER00507"/>
</dbReference>